<dbReference type="Pfam" id="PF02600">
    <property type="entry name" value="DsbB"/>
    <property type="match status" value="1"/>
</dbReference>
<feature type="transmembrane region" description="Helical" evidence="5">
    <location>
        <begin position="65"/>
        <end position="85"/>
    </location>
</feature>
<evidence type="ECO:0000256" key="1">
    <source>
        <dbReference type="ARBA" id="ARBA00004141"/>
    </source>
</evidence>
<organism evidence="6 7">
    <name type="scientific">Francisella salina</name>
    <dbReference type="NCBI Taxonomy" id="573569"/>
    <lineage>
        <taxon>Bacteria</taxon>
        <taxon>Pseudomonadati</taxon>
        <taxon>Pseudomonadota</taxon>
        <taxon>Gammaproteobacteria</taxon>
        <taxon>Thiotrichales</taxon>
        <taxon>Francisellaceae</taxon>
        <taxon>Francisella</taxon>
    </lineage>
</organism>
<feature type="transmembrane region" description="Helical" evidence="5">
    <location>
        <begin position="138"/>
        <end position="159"/>
    </location>
</feature>
<evidence type="ECO:0000313" key="6">
    <source>
        <dbReference type="EMBL" id="AEI35539.1"/>
    </source>
</evidence>
<dbReference type="Gene3D" id="1.20.1550.10">
    <property type="entry name" value="DsbB-like"/>
    <property type="match status" value="1"/>
</dbReference>
<reference evidence="6" key="1">
    <citation type="submission" date="2011-05" db="EMBL/GenBank/DDBJ databases">
        <authorList>
            <person name="Kuske C.R."/>
            <person name="Challacombe J.F."/>
            <person name="Siddaramappa S."/>
            <person name="Petersen J.M."/>
            <person name="Bruce D.C."/>
        </authorList>
    </citation>
    <scope>NUCLEOTIDE SEQUENCE</scope>
    <source>
        <strain evidence="6">TX077308</strain>
    </source>
</reference>
<dbReference type="InterPro" id="IPR003752">
    <property type="entry name" value="DiS_bond_form_DsbB/BdbC"/>
</dbReference>
<evidence type="ECO:0000256" key="3">
    <source>
        <dbReference type="ARBA" id="ARBA00022989"/>
    </source>
</evidence>
<evidence type="ECO:0000313" key="7">
    <source>
        <dbReference type="Proteomes" id="UP000000490"/>
    </source>
</evidence>
<comment type="subcellular location">
    <subcellularLocation>
        <location evidence="1">Membrane</location>
        <topology evidence="1">Multi-pass membrane protein</topology>
    </subcellularLocation>
</comment>
<sequence length="164" mass="18053">MMRFIFRNIFLFNTFVCLIALAVVMITIFGLNWKPCPMCLIQQLCVICIMIFSILGLIKNSSKGFSSIVLIVIVLITIVGCYIAADQAYLQYFSSTISNDPTDCGVISNPLLIDATKSLTGTVSSCTSISEEISGVSLAVYSLIFFICLLGINCISLFIRIFKK</sequence>
<keyword evidence="3 5" id="KW-1133">Transmembrane helix</keyword>
<evidence type="ECO:0000256" key="5">
    <source>
        <dbReference type="SAM" id="Phobius"/>
    </source>
</evidence>
<accession>A0ABM5M8U9</accession>
<evidence type="ECO:0000256" key="4">
    <source>
        <dbReference type="ARBA" id="ARBA00023136"/>
    </source>
</evidence>
<dbReference type="Proteomes" id="UP000000490">
    <property type="component" value="Chromosome"/>
</dbReference>
<dbReference type="EMBL" id="CP002872">
    <property type="protein sequence ID" value="AEI35539.1"/>
    <property type="molecule type" value="Genomic_DNA"/>
</dbReference>
<gene>
    <name evidence="6" type="ordered locus">F7308_0612</name>
</gene>
<feature type="transmembrane region" description="Helical" evidence="5">
    <location>
        <begin position="9"/>
        <end position="28"/>
    </location>
</feature>
<dbReference type="InterPro" id="IPR023380">
    <property type="entry name" value="DsbB-like_sf"/>
</dbReference>
<name>A0ABM5M8U9_FRAST</name>
<dbReference type="SUPFAM" id="SSF158442">
    <property type="entry name" value="DsbB-like"/>
    <property type="match status" value="1"/>
</dbReference>
<protein>
    <submittedName>
        <fullName evidence="6">Periplasmic thiol:disulfide oxidoreductase DsbB, required for DsbA reoxidation</fullName>
    </submittedName>
</protein>
<feature type="transmembrane region" description="Helical" evidence="5">
    <location>
        <begin position="40"/>
        <end position="58"/>
    </location>
</feature>
<keyword evidence="2 5" id="KW-0812">Transmembrane</keyword>
<keyword evidence="7" id="KW-1185">Reference proteome</keyword>
<keyword evidence="4 5" id="KW-0472">Membrane</keyword>
<evidence type="ECO:0000256" key="2">
    <source>
        <dbReference type="ARBA" id="ARBA00022692"/>
    </source>
</evidence>
<proteinExistence type="predicted"/>